<evidence type="ECO:0000313" key="3">
    <source>
        <dbReference type="Proteomes" id="UP000811609"/>
    </source>
</evidence>
<dbReference type="Proteomes" id="UP000811609">
    <property type="component" value="Chromosome 2"/>
</dbReference>
<evidence type="ECO:0000313" key="2">
    <source>
        <dbReference type="EMBL" id="KAG6663972.1"/>
    </source>
</evidence>
<gene>
    <name evidence="2" type="ORF">CIPAW_02G058900</name>
</gene>
<keyword evidence="1" id="KW-0732">Signal</keyword>
<keyword evidence="3" id="KW-1185">Reference proteome</keyword>
<accession>A0A8T1RD20</accession>
<feature type="chain" id="PRO_5035724712" description="Phylloplanin-like" evidence="1">
    <location>
        <begin position="19"/>
        <end position="153"/>
    </location>
</feature>
<dbReference type="EMBL" id="CM031810">
    <property type="protein sequence ID" value="KAG6663972.1"/>
    <property type="molecule type" value="Genomic_DNA"/>
</dbReference>
<reference evidence="2" key="1">
    <citation type="submission" date="2020-12" db="EMBL/GenBank/DDBJ databases">
        <title>WGS assembly of Carya illinoinensis cv. Pawnee.</title>
        <authorList>
            <person name="Platts A."/>
            <person name="Shu S."/>
            <person name="Wright S."/>
            <person name="Barry K."/>
            <person name="Edger P."/>
            <person name="Pires J.C."/>
            <person name="Schmutz J."/>
        </authorList>
    </citation>
    <scope>NUCLEOTIDE SEQUENCE</scope>
    <source>
        <tissue evidence="2">Leaf</tissue>
    </source>
</reference>
<sequence>MASKSAVFVLLMVVVAVAAPIAVAQLGTVGRLLDRIRIQGTVFCSINATGSTASPVFPNARVQLRCGIGDVVSRATTNRLGLFLMQFIPRQTLSSILAECNLFVITPLARCNATLPGVGVLRSPLQFIGNTTVGLINNINIVPGGFVLVNVTV</sequence>
<name>A0A8T1RD20_CARIL</name>
<protein>
    <recommendedName>
        <fullName evidence="4">Phylloplanin-like</fullName>
    </recommendedName>
</protein>
<proteinExistence type="predicted"/>
<dbReference type="PANTHER" id="PTHR34458">
    <property type="entry name" value="POLLEN OLE E 1 ALLERGEN AND EXTENSIN FAMILY PROTEIN-RELATED"/>
    <property type="match status" value="1"/>
</dbReference>
<comment type="caution">
    <text evidence="2">The sequence shown here is derived from an EMBL/GenBank/DDBJ whole genome shotgun (WGS) entry which is preliminary data.</text>
</comment>
<dbReference type="AlphaFoldDB" id="A0A8T1RD20"/>
<organism evidence="2 3">
    <name type="scientific">Carya illinoinensis</name>
    <name type="common">Pecan</name>
    <dbReference type="NCBI Taxonomy" id="32201"/>
    <lineage>
        <taxon>Eukaryota</taxon>
        <taxon>Viridiplantae</taxon>
        <taxon>Streptophyta</taxon>
        <taxon>Embryophyta</taxon>
        <taxon>Tracheophyta</taxon>
        <taxon>Spermatophyta</taxon>
        <taxon>Magnoliopsida</taxon>
        <taxon>eudicotyledons</taxon>
        <taxon>Gunneridae</taxon>
        <taxon>Pentapetalae</taxon>
        <taxon>rosids</taxon>
        <taxon>fabids</taxon>
        <taxon>Fagales</taxon>
        <taxon>Juglandaceae</taxon>
        <taxon>Carya</taxon>
    </lineage>
</organism>
<dbReference type="PANTHER" id="PTHR34458:SF5">
    <property type="entry name" value="POLLEN OLE E 1 ALLERGEN AND EXTENSIN FAMILY PROTEIN"/>
    <property type="match status" value="1"/>
</dbReference>
<feature type="signal peptide" evidence="1">
    <location>
        <begin position="1"/>
        <end position="18"/>
    </location>
</feature>
<evidence type="ECO:0008006" key="4">
    <source>
        <dbReference type="Google" id="ProtNLM"/>
    </source>
</evidence>
<dbReference type="InterPro" id="IPR040404">
    <property type="entry name" value="Phylloplanin-like"/>
</dbReference>
<evidence type="ECO:0000256" key="1">
    <source>
        <dbReference type="SAM" id="SignalP"/>
    </source>
</evidence>